<accession>A0A382VYT8</accession>
<dbReference type="EMBL" id="UINC01155287">
    <property type="protein sequence ID" value="SVD51051.1"/>
    <property type="molecule type" value="Genomic_DNA"/>
</dbReference>
<feature type="transmembrane region" description="Helical" evidence="1">
    <location>
        <begin position="20"/>
        <end position="41"/>
    </location>
</feature>
<dbReference type="AlphaFoldDB" id="A0A382VYT8"/>
<sequence>MRLHVTLLQTVIAVARSVLAYVSVFVWILIFAPIGIVWTVVFRRGDVLYALASVGVRLGL</sequence>
<organism evidence="2">
    <name type="scientific">marine metagenome</name>
    <dbReference type="NCBI Taxonomy" id="408172"/>
    <lineage>
        <taxon>unclassified sequences</taxon>
        <taxon>metagenomes</taxon>
        <taxon>ecological metagenomes</taxon>
    </lineage>
</organism>
<protein>
    <submittedName>
        <fullName evidence="2">Uncharacterized protein</fullName>
    </submittedName>
</protein>
<evidence type="ECO:0000256" key="1">
    <source>
        <dbReference type="SAM" id="Phobius"/>
    </source>
</evidence>
<keyword evidence="1" id="KW-0812">Transmembrane</keyword>
<keyword evidence="1" id="KW-0472">Membrane</keyword>
<feature type="non-terminal residue" evidence="2">
    <location>
        <position position="60"/>
    </location>
</feature>
<reference evidence="2" key="1">
    <citation type="submission" date="2018-05" db="EMBL/GenBank/DDBJ databases">
        <authorList>
            <person name="Lanie J.A."/>
            <person name="Ng W.-L."/>
            <person name="Kazmierczak K.M."/>
            <person name="Andrzejewski T.M."/>
            <person name="Davidsen T.M."/>
            <person name="Wayne K.J."/>
            <person name="Tettelin H."/>
            <person name="Glass J.I."/>
            <person name="Rusch D."/>
            <person name="Podicherti R."/>
            <person name="Tsui H.-C.T."/>
            <person name="Winkler M.E."/>
        </authorList>
    </citation>
    <scope>NUCLEOTIDE SEQUENCE</scope>
</reference>
<proteinExistence type="predicted"/>
<name>A0A382VYT8_9ZZZZ</name>
<keyword evidence="1" id="KW-1133">Transmembrane helix</keyword>
<evidence type="ECO:0000313" key="2">
    <source>
        <dbReference type="EMBL" id="SVD51051.1"/>
    </source>
</evidence>
<gene>
    <name evidence="2" type="ORF">METZ01_LOCUS403905</name>
</gene>